<evidence type="ECO:0000256" key="1">
    <source>
        <dbReference type="ARBA" id="ARBA00002624"/>
    </source>
</evidence>
<evidence type="ECO:0000256" key="12">
    <source>
        <dbReference type="ARBA" id="ARBA00022676"/>
    </source>
</evidence>
<dbReference type="EC" id="2.4.99.28" evidence="25"/>
<dbReference type="Pfam" id="PF00912">
    <property type="entry name" value="Transgly"/>
    <property type="match status" value="1"/>
</dbReference>
<evidence type="ECO:0000256" key="6">
    <source>
        <dbReference type="ARBA" id="ARBA00012448"/>
    </source>
</evidence>
<evidence type="ECO:0000256" key="7">
    <source>
        <dbReference type="ARBA" id="ARBA00018638"/>
    </source>
</evidence>
<keyword evidence="9" id="KW-0997">Cell inner membrane</keyword>
<dbReference type="InterPro" id="IPR001460">
    <property type="entry name" value="PCN-bd_Tpept"/>
</dbReference>
<dbReference type="GO" id="GO:0006508">
    <property type="term" value="P:proteolysis"/>
    <property type="evidence" value="ECO:0007669"/>
    <property type="project" value="UniProtKB-KW"/>
</dbReference>
<dbReference type="InterPro" id="IPR031376">
    <property type="entry name" value="PCB_OB"/>
</dbReference>
<dbReference type="SUPFAM" id="SSF53955">
    <property type="entry name" value="Lysozyme-like"/>
    <property type="match status" value="1"/>
</dbReference>
<dbReference type="GO" id="GO:0030288">
    <property type="term" value="C:outer membrane-bounded periplasmic space"/>
    <property type="evidence" value="ECO:0007669"/>
    <property type="project" value="TreeGrafter"/>
</dbReference>
<keyword evidence="14 29" id="KW-0812">Transmembrane</keyword>
<keyword evidence="34" id="KW-1185">Reference proteome</keyword>
<feature type="domain" description="Penicillin-binding protein transpeptidase" evidence="30">
    <location>
        <begin position="432"/>
        <end position="688"/>
    </location>
</feature>
<evidence type="ECO:0000256" key="11">
    <source>
        <dbReference type="ARBA" id="ARBA00022670"/>
    </source>
</evidence>
<evidence type="ECO:0000256" key="2">
    <source>
        <dbReference type="ARBA" id="ARBA00004249"/>
    </source>
</evidence>
<keyword evidence="19 29" id="KW-1133">Transmembrane helix</keyword>
<keyword evidence="21" id="KW-0046">Antibiotic resistance</keyword>
<evidence type="ECO:0000256" key="27">
    <source>
        <dbReference type="ARBA" id="ARBA00060592"/>
    </source>
</evidence>
<comment type="catalytic activity">
    <reaction evidence="26">
        <text>[GlcNAc-(1-&gt;4)-Mur2Ac(oyl-L-Ala-gamma-D-Glu-L-Lys-D-Ala-D-Ala)](n)-di-trans,octa-cis-undecaprenyl diphosphate + beta-D-GlcNAc-(1-&gt;4)-Mur2Ac(oyl-L-Ala-gamma-D-Glu-L-Lys-D-Ala-D-Ala)-di-trans,octa-cis-undecaprenyl diphosphate = [GlcNAc-(1-&gt;4)-Mur2Ac(oyl-L-Ala-gamma-D-Glu-L-Lys-D-Ala-D-Ala)](n+1)-di-trans,octa-cis-undecaprenyl diphosphate + di-trans,octa-cis-undecaprenyl diphosphate + H(+)</text>
        <dbReference type="Rhea" id="RHEA:23708"/>
        <dbReference type="Rhea" id="RHEA-COMP:9602"/>
        <dbReference type="Rhea" id="RHEA-COMP:9603"/>
        <dbReference type="ChEBI" id="CHEBI:15378"/>
        <dbReference type="ChEBI" id="CHEBI:58405"/>
        <dbReference type="ChEBI" id="CHEBI:60033"/>
        <dbReference type="ChEBI" id="CHEBI:78435"/>
        <dbReference type="EC" id="2.4.99.28"/>
    </reaction>
</comment>
<comment type="pathway">
    <text evidence="3">Cell wall biogenesis; peptidoglycan biosynthesis.</text>
</comment>
<evidence type="ECO:0000256" key="3">
    <source>
        <dbReference type="ARBA" id="ARBA00004752"/>
    </source>
</evidence>
<evidence type="ECO:0000259" key="32">
    <source>
        <dbReference type="Pfam" id="PF17092"/>
    </source>
</evidence>
<evidence type="ECO:0000256" key="23">
    <source>
        <dbReference type="ARBA" id="ARBA00023316"/>
    </source>
</evidence>
<proteinExistence type="inferred from homology"/>
<dbReference type="GO" id="GO:0008360">
    <property type="term" value="P:regulation of cell shape"/>
    <property type="evidence" value="ECO:0007669"/>
    <property type="project" value="UniProtKB-KW"/>
</dbReference>
<evidence type="ECO:0000256" key="16">
    <source>
        <dbReference type="ARBA" id="ARBA00022960"/>
    </source>
</evidence>
<keyword evidence="18" id="KW-0573">Peptidoglycan synthesis</keyword>
<dbReference type="GO" id="GO:0071555">
    <property type="term" value="P:cell wall organization"/>
    <property type="evidence" value="ECO:0007669"/>
    <property type="project" value="UniProtKB-KW"/>
</dbReference>
<dbReference type="Proteomes" id="UP000294887">
    <property type="component" value="Unassembled WGS sequence"/>
</dbReference>
<comment type="similarity">
    <text evidence="5">In the N-terminal section; belongs to the glycosyltransferase 51 family.</text>
</comment>
<comment type="pathway">
    <text evidence="27">Glycan biosynthesis.</text>
</comment>
<evidence type="ECO:0000256" key="5">
    <source>
        <dbReference type="ARBA" id="ARBA00007739"/>
    </source>
</evidence>
<dbReference type="OrthoDB" id="9766909at2"/>
<dbReference type="PANTHER" id="PTHR32282:SF27">
    <property type="entry name" value="PENICILLIN-BINDING PROTEIN 1A"/>
    <property type="match status" value="1"/>
</dbReference>
<evidence type="ECO:0000256" key="29">
    <source>
        <dbReference type="SAM" id="Phobius"/>
    </source>
</evidence>
<feature type="transmembrane region" description="Helical" evidence="29">
    <location>
        <begin position="7"/>
        <end position="33"/>
    </location>
</feature>
<evidence type="ECO:0000256" key="26">
    <source>
        <dbReference type="ARBA" id="ARBA00049902"/>
    </source>
</evidence>
<name>A0A4R1ET48_9GAMM</name>
<sequence>MPLFKILIRYIIAPIFFVSILGIVGITAIYFYYSSQIPSVSELKNTQLNLPLRVYSSDDQLIAEFGEHRRRPVKYNQVPDNLKNAFISIEDSRFYQHKGVDFKGIARAIVSAVKSGRVSQGASTITMQVARNFFLTNERTVDRKLREALLALKIEDELTKQEILELYLNKIFLGKRSYGVGSAAEIYYGKKVEDLTLAQSAMIAGLPKAPSKYNPVRNPKRAKVRRDYILKRMLELGYIGDTDYQTALAEEITAEIHNVENETYAPYMAEMARTDAIRRYGEENIYKLGLKIYTTLDSAEQDNAIQTLRNNLLSYTKRHGYRGAEDKVELESLKTTKEKQEKLKTYKVFAELYPALVISSNAKEAVLEVYKESKPVKITLKQMSWARKYINENKRGKKPKAVDSVIVAGDVIRVMKDDKGIWNLSQVPKVTGALVAMNPKNGAIEAIAGGFDFTYSKFNRAIQAKRQPGSSFKPFIYAAALEKGYSPATTVEDEPLDLANSTWDPQNYGHEFGGPTRLRVALAKSKNLVSIRLLQQIGLGYAIEYAKRFGFKKRALPEDLTLALGTGSATPLEMATAYSSFANGGFKVESHFIRKIVDRTNTTIYEANPYTACEDCSTNNPNSSKINPAKRIMKPTVHYQITSMLQSVAQSGTGSRTNRLKRRDLAGKTGTTDDQKDAWFCGFSPTKVTTVWVGFDRIAPLGRKETAAGAALPIWIDFMGTALKGEKDVGWKVPRGLINVQLDAETGMPPNEYTMETINEALTPEQIPTEEEILAYMAAHREDMLEQREMQVLENMENLDEVTRARHMERIRREAAQRQENQRRREQARQREIDRLRSLGIEPPASLTQQQPQANMNDQQPIDRTQRANREGVEMPEQLF</sequence>
<dbReference type="NCBIfam" id="TIGR02074">
    <property type="entry name" value="PBP_1a_fam"/>
    <property type="match status" value="1"/>
</dbReference>
<evidence type="ECO:0000313" key="33">
    <source>
        <dbReference type="EMBL" id="TCJ82899.1"/>
    </source>
</evidence>
<comment type="subcellular location">
    <subcellularLocation>
        <location evidence="2">Cell inner membrane</location>
        <topology evidence="2">Single-pass type II membrane protein</topology>
    </subcellularLocation>
</comment>
<evidence type="ECO:0000259" key="31">
    <source>
        <dbReference type="Pfam" id="PF00912"/>
    </source>
</evidence>
<evidence type="ECO:0000256" key="14">
    <source>
        <dbReference type="ARBA" id="ARBA00022692"/>
    </source>
</evidence>
<evidence type="ECO:0000256" key="20">
    <source>
        <dbReference type="ARBA" id="ARBA00023136"/>
    </source>
</evidence>
<comment type="function">
    <text evidence="1">Cell wall formation. Synthesis of cross-linked peptidoglycan from the lipid intermediates. The enzyme has a penicillin-insensitive transglycosylase N-terminal domain (formation of linear glycan strands) and a penicillin-sensitive transpeptidase C-terminal domain (cross-linking of the peptide subunits).</text>
</comment>
<dbReference type="InterPro" id="IPR023346">
    <property type="entry name" value="Lysozyme-like_dom_sf"/>
</dbReference>
<keyword evidence="11" id="KW-0645">Protease</keyword>
<reference evidence="33 34" key="1">
    <citation type="submission" date="2019-03" db="EMBL/GenBank/DDBJ databases">
        <title>Genomic Encyclopedia of Type Strains, Phase IV (KMG-IV): sequencing the most valuable type-strain genomes for metagenomic binning, comparative biology and taxonomic classification.</title>
        <authorList>
            <person name="Goeker M."/>
        </authorList>
    </citation>
    <scope>NUCLEOTIDE SEQUENCE [LARGE SCALE GENOMIC DNA]</scope>
    <source>
        <strain evidence="33 34">DSM 24830</strain>
    </source>
</reference>
<keyword evidence="23" id="KW-0961">Cell wall biogenesis/degradation</keyword>
<evidence type="ECO:0000256" key="17">
    <source>
        <dbReference type="ARBA" id="ARBA00022968"/>
    </source>
</evidence>
<dbReference type="GO" id="GO:0009002">
    <property type="term" value="F:serine-type D-Ala-D-Ala carboxypeptidase activity"/>
    <property type="evidence" value="ECO:0007669"/>
    <property type="project" value="UniProtKB-EC"/>
</dbReference>
<feature type="region of interest" description="Disordered" evidence="28">
    <location>
        <begin position="836"/>
        <end position="880"/>
    </location>
</feature>
<dbReference type="InterPro" id="IPR001264">
    <property type="entry name" value="Glyco_trans_51"/>
</dbReference>
<dbReference type="AlphaFoldDB" id="A0A4R1ET48"/>
<dbReference type="EC" id="3.4.16.4" evidence="6"/>
<feature type="domain" description="Glycosyl transferase family 51" evidence="31">
    <location>
        <begin position="59"/>
        <end position="233"/>
    </location>
</feature>
<comment type="similarity">
    <text evidence="4">In the C-terminal section; belongs to the transpeptidase family.</text>
</comment>
<feature type="compositionally biased region" description="Low complexity" evidence="28">
    <location>
        <begin position="849"/>
        <end position="860"/>
    </location>
</feature>
<dbReference type="UniPathway" id="UPA00219"/>
<dbReference type="Pfam" id="PF17092">
    <property type="entry name" value="PCB_OB"/>
    <property type="match status" value="1"/>
</dbReference>
<evidence type="ECO:0000256" key="21">
    <source>
        <dbReference type="ARBA" id="ARBA00023251"/>
    </source>
</evidence>
<gene>
    <name evidence="33" type="ORF">EV695_3637</name>
</gene>
<evidence type="ECO:0000256" key="13">
    <source>
        <dbReference type="ARBA" id="ARBA00022679"/>
    </source>
</evidence>
<evidence type="ECO:0000256" key="19">
    <source>
        <dbReference type="ARBA" id="ARBA00022989"/>
    </source>
</evidence>
<dbReference type="GO" id="GO:0046677">
    <property type="term" value="P:response to antibiotic"/>
    <property type="evidence" value="ECO:0007669"/>
    <property type="project" value="UniProtKB-KW"/>
</dbReference>
<dbReference type="PANTHER" id="PTHR32282">
    <property type="entry name" value="BINDING PROTEIN TRANSPEPTIDASE, PUTATIVE-RELATED"/>
    <property type="match status" value="1"/>
</dbReference>
<accession>A0A4R1ET48</accession>
<keyword evidence="20 29" id="KW-0472">Membrane</keyword>
<feature type="compositionally biased region" description="Basic and acidic residues" evidence="28">
    <location>
        <begin position="864"/>
        <end position="873"/>
    </location>
</feature>
<evidence type="ECO:0000256" key="24">
    <source>
        <dbReference type="ARBA" id="ARBA00034000"/>
    </source>
</evidence>
<dbReference type="FunFam" id="1.10.3810.10:FF:000003">
    <property type="entry name" value="Penicillin-binding protein 1a"/>
    <property type="match status" value="1"/>
</dbReference>
<dbReference type="Pfam" id="PF00905">
    <property type="entry name" value="Transpeptidase"/>
    <property type="match status" value="1"/>
</dbReference>
<keyword evidence="15" id="KW-0378">Hydrolase</keyword>
<dbReference type="RefSeq" id="WP_131907396.1">
    <property type="nucleotide sequence ID" value="NZ_BAAAFU010000007.1"/>
</dbReference>
<keyword evidence="16" id="KW-0133">Cell shape</keyword>
<dbReference type="GO" id="GO:0008658">
    <property type="term" value="F:penicillin binding"/>
    <property type="evidence" value="ECO:0007669"/>
    <property type="project" value="InterPro"/>
</dbReference>
<keyword evidence="17" id="KW-0735">Signal-anchor</keyword>
<evidence type="ECO:0000256" key="22">
    <source>
        <dbReference type="ARBA" id="ARBA00023268"/>
    </source>
</evidence>
<evidence type="ECO:0000256" key="9">
    <source>
        <dbReference type="ARBA" id="ARBA00022519"/>
    </source>
</evidence>
<dbReference type="Gene3D" id="3.40.710.10">
    <property type="entry name" value="DD-peptidase/beta-lactamase superfamily"/>
    <property type="match status" value="2"/>
</dbReference>
<evidence type="ECO:0000256" key="28">
    <source>
        <dbReference type="SAM" id="MobiDB-lite"/>
    </source>
</evidence>
<dbReference type="InterPro" id="IPR050396">
    <property type="entry name" value="Glycosyltr_51/Transpeptidase"/>
</dbReference>
<dbReference type="InterPro" id="IPR036950">
    <property type="entry name" value="PBP_transglycosylase"/>
</dbReference>
<keyword evidence="10" id="KW-0121">Carboxypeptidase</keyword>
<evidence type="ECO:0000256" key="4">
    <source>
        <dbReference type="ARBA" id="ARBA00007090"/>
    </source>
</evidence>
<dbReference type="GO" id="GO:0009252">
    <property type="term" value="P:peptidoglycan biosynthetic process"/>
    <property type="evidence" value="ECO:0007669"/>
    <property type="project" value="UniProtKB-UniPathway"/>
</dbReference>
<keyword evidence="8" id="KW-1003">Cell membrane</keyword>
<protein>
    <recommendedName>
        <fullName evidence="7">Penicillin-binding protein 1A</fullName>
        <ecNumber evidence="25">2.4.99.28</ecNumber>
        <ecNumber evidence="6">3.4.16.4</ecNumber>
    </recommendedName>
</protein>
<dbReference type="Gene3D" id="1.10.3810.10">
    <property type="entry name" value="Biosynthetic peptidoglycan transglycosylase-like"/>
    <property type="match status" value="1"/>
</dbReference>
<feature type="domain" description="Penicillin-binding protein OB-like" evidence="32">
    <location>
        <begin position="321"/>
        <end position="430"/>
    </location>
</feature>
<dbReference type="GO" id="GO:0008955">
    <property type="term" value="F:peptidoglycan glycosyltransferase activity"/>
    <property type="evidence" value="ECO:0007669"/>
    <property type="project" value="UniProtKB-EC"/>
</dbReference>
<comment type="caution">
    <text evidence="33">The sequence shown here is derived from an EMBL/GenBank/DDBJ whole genome shotgun (WGS) entry which is preliminary data.</text>
</comment>
<dbReference type="InterPro" id="IPR012338">
    <property type="entry name" value="Beta-lactam/transpept-like"/>
</dbReference>
<comment type="catalytic activity">
    <reaction evidence="24">
        <text>Preferential cleavage: (Ac)2-L-Lys-D-Ala-|-D-Ala. Also transpeptidation of peptidyl-alanyl moieties that are N-acyl substituents of D-alanine.</text>
        <dbReference type="EC" id="3.4.16.4"/>
    </reaction>
</comment>
<keyword evidence="22" id="KW-0511">Multifunctional enzyme</keyword>
<evidence type="ECO:0000256" key="10">
    <source>
        <dbReference type="ARBA" id="ARBA00022645"/>
    </source>
</evidence>
<dbReference type="GO" id="GO:0005886">
    <property type="term" value="C:plasma membrane"/>
    <property type="evidence" value="ECO:0007669"/>
    <property type="project" value="UniProtKB-SubCell"/>
</dbReference>
<keyword evidence="13" id="KW-0808">Transferase</keyword>
<evidence type="ECO:0000256" key="15">
    <source>
        <dbReference type="ARBA" id="ARBA00022801"/>
    </source>
</evidence>
<evidence type="ECO:0000313" key="34">
    <source>
        <dbReference type="Proteomes" id="UP000294887"/>
    </source>
</evidence>
<organism evidence="33 34">
    <name type="scientific">Cocleimonas flava</name>
    <dbReference type="NCBI Taxonomy" id="634765"/>
    <lineage>
        <taxon>Bacteria</taxon>
        <taxon>Pseudomonadati</taxon>
        <taxon>Pseudomonadota</taxon>
        <taxon>Gammaproteobacteria</taxon>
        <taxon>Thiotrichales</taxon>
        <taxon>Thiotrichaceae</taxon>
        <taxon>Cocleimonas</taxon>
    </lineage>
</organism>
<keyword evidence="12" id="KW-0328">Glycosyltransferase</keyword>
<evidence type="ECO:0000259" key="30">
    <source>
        <dbReference type="Pfam" id="PF00905"/>
    </source>
</evidence>
<evidence type="ECO:0000256" key="18">
    <source>
        <dbReference type="ARBA" id="ARBA00022984"/>
    </source>
</evidence>
<dbReference type="EMBL" id="SMFQ01000005">
    <property type="protein sequence ID" value="TCJ82899.1"/>
    <property type="molecule type" value="Genomic_DNA"/>
</dbReference>
<evidence type="ECO:0000256" key="8">
    <source>
        <dbReference type="ARBA" id="ARBA00022475"/>
    </source>
</evidence>
<evidence type="ECO:0000256" key="25">
    <source>
        <dbReference type="ARBA" id="ARBA00044770"/>
    </source>
</evidence>
<dbReference type="SUPFAM" id="SSF56601">
    <property type="entry name" value="beta-lactamase/transpeptidase-like"/>
    <property type="match status" value="1"/>
</dbReference>